<keyword evidence="3" id="KW-0813">Transport</keyword>
<gene>
    <name evidence="9" type="ORF">DESUT3_13960</name>
</gene>
<accession>A0ABN6DX01</accession>
<evidence type="ECO:0000313" key="10">
    <source>
        <dbReference type="Proteomes" id="UP001319827"/>
    </source>
</evidence>
<evidence type="ECO:0000256" key="4">
    <source>
        <dbReference type="ARBA" id="ARBA00022475"/>
    </source>
</evidence>
<comment type="subcellular location">
    <subcellularLocation>
        <location evidence="1">Cell membrane</location>
        <topology evidence="1">Multi-pass membrane protein</topology>
    </subcellularLocation>
</comment>
<dbReference type="PANTHER" id="PTHR34979">
    <property type="entry name" value="INNER MEMBRANE PROTEIN YGAZ"/>
    <property type="match status" value="1"/>
</dbReference>
<dbReference type="Pfam" id="PF03591">
    <property type="entry name" value="AzlC"/>
    <property type="match status" value="1"/>
</dbReference>
<evidence type="ECO:0000313" key="9">
    <source>
        <dbReference type="EMBL" id="BCR04327.1"/>
    </source>
</evidence>
<protein>
    <submittedName>
        <fullName evidence="9">Branched-chain amino acid transporter AzlC</fullName>
    </submittedName>
</protein>
<feature type="transmembrane region" description="Helical" evidence="8">
    <location>
        <begin position="70"/>
        <end position="89"/>
    </location>
</feature>
<keyword evidence="6 8" id="KW-1133">Transmembrane helix</keyword>
<reference evidence="9 10" key="2">
    <citation type="journal article" date="2021" name="Int. J. Syst. Evol. Microbiol.">
        <title>Isolation and Polyphasic Characterization of Desulfuromonas versatilis sp. Nov., an Electrogenic Bacteria Capable of Versatile Metabolism Isolated from a Graphene Oxide-Reducing Enrichment Culture.</title>
        <authorList>
            <person name="Xie L."/>
            <person name="Yoshida N."/>
            <person name="Ishii S."/>
            <person name="Meng L."/>
        </authorList>
    </citation>
    <scope>NUCLEOTIDE SEQUENCE [LARGE SCALE GENOMIC DNA]</scope>
    <source>
        <strain evidence="9 10">NIT-T3</strain>
    </source>
</reference>
<sequence length="230" mass="23852">MSSPKRAFAAGARDISPIILGVIPFALIAGISAVGVGLSELEALGMSYIVFAGASQLAAVDLVGRHAPVAVIVLTALVINLRFCMYSASLAPHFHGLPLHWRAPLAYLLTDQAYAISITAFGNGRMRHKHWYYLGAAMTMWVTWQTGTAAGVFLGAAIPKSWSLDFAIPLTFLALLFPAIKDRPSLVAAASAGALALAGHGLPYNLGLFLAALGGIGAGALADGGKHHAP</sequence>
<dbReference type="PANTHER" id="PTHR34979:SF1">
    <property type="entry name" value="INNER MEMBRANE PROTEIN YGAZ"/>
    <property type="match status" value="1"/>
</dbReference>
<dbReference type="Proteomes" id="UP001319827">
    <property type="component" value="Chromosome"/>
</dbReference>
<feature type="transmembrane region" description="Helical" evidence="8">
    <location>
        <begin position="15"/>
        <end position="38"/>
    </location>
</feature>
<evidence type="ECO:0000256" key="1">
    <source>
        <dbReference type="ARBA" id="ARBA00004651"/>
    </source>
</evidence>
<feature type="transmembrane region" description="Helical" evidence="8">
    <location>
        <begin position="162"/>
        <end position="180"/>
    </location>
</feature>
<keyword evidence="10" id="KW-1185">Reference proteome</keyword>
<keyword evidence="5 8" id="KW-0812">Transmembrane</keyword>
<keyword evidence="4" id="KW-1003">Cell membrane</keyword>
<comment type="similarity">
    <text evidence="2">Belongs to the AzlC family.</text>
</comment>
<dbReference type="EMBL" id="AP024355">
    <property type="protein sequence ID" value="BCR04327.1"/>
    <property type="molecule type" value="Genomic_DNA"/>
</dbReference>
<keyword evidence="7 8" id="KW-0472">Membrane</keyword>
<organism evidence="9 10">
    <name type="scientific">Desulfuromonas versatilis</name>
    <dbReference type="NCBI Taxonomy" id="2802975"/>
    <lineage>
        <taxon>Bacteria</taxon>
        <taxon>Pseudomonadati</taxon>
        <taxon>Thermodesulfobacteriota</taxon>
        <taxon>Desulfuromonadia</taxon>
        <taxon>Desulfuromonadales</taxon>
        <taxon>Desulfuromonadaceae</taxon>
        <taxon>Desulfuromonas</taxon>
    </lineage>
</organism>
<evidence type="ECO:0000256" key="8">
    <source>
        <dbReference type="SAM" id="Phobius"/>
    </source>
</evidence>
<evidence type="ECO:0000256" key="7">
    <source>
        <dbReference type="ARBA" id="ARBA00023136"/>
    </source>
</evidence>
<feature type="transmembrane region" description="Helical" evidence="8">
    <location>
        <begin position="201"/>
        <end position="222"/>
    </location>
</feature>
<proteinExistence type="inferred from homology"/>
<evidence type="ECO:0000256" key="6">
    <source>
        <dbReference type="ARBA" id="ARBA00022989"/>
    </source>
</evidence>
<dbReference type="InterPro" id="IPR011606">
    <property type="entry name" value="Brnchd-chn_aa_trnsp_permease"/>
</dbReference>
<name>A0ABN6DX01_9BACT</name>
<feature type="transmembrane region" description="Helical" evidence="8">
    <location>
        <begin position="133"/>
        <end position="156"/>
    </location>
</feature>
<feature type="transmembrane region" description="Helical" evidence="8">
    <location>
        <begin position="44"/>
        <end position="63"/>
    </location>
</feature>
<evidence type="ECO:0000256" key="3">
    <source>
        <dbReference type="ARBA" id="ARBA00022448"/>
    </source>
</evidence>
<reference evidence="9 10" key="1">
    <citation type="journal article" date="2016" name="C (Basel)">
        <title>Selective Growth of and Electricity Production by Marine Exoelectrogenic Bacteria in Self-Aggregated Hydrogel of Microbially Reduced Graphene Oxide.</title>
        <authorList>
            <person name="Yoshida N."/>
            <person name="Goto Y."/>
            <person name="Miyata Y."/>
        </authorList>
    </citation>
    <scope>NUCLEOTIDE SEQUENCE [LARGE SCALE GENOMIC DNA]</scope>
    <source>
        <strain evidence="9 10">NIT-T3</strain>
    </source>
</reference>
<evidence type="ECO:0000256" key="2">
    <source>
        <dbReference type="ARBA" id="ARBA00010735"/>
    </source>
</evidence>
<evidence type="ECO:0000256" key="5">
    <source>
        <dbReference type="ARBA" id="ARBA00022692"/>
    </source>
</evidence>
<dbReference type="RefSeq" id="WP_221251782.1">
    <property type="nucleotide sequence ID" value="NZ_AP024355.1"/>
</dbReference>